<accession>A0A0A8HX64</accession>
<reference evidence="2 3" key="1">
    <citation type="journal article" date="2014" name="Genome Biol. Evol.">
        <title>Comparative Genomics of the Campylobacter lari Group.</title>
        <authorList>
            <person name="Miller W.G."/>
            <person name="Yee E."/>
            <person name="Chapman M.H."/>
            <person name="Smith T.P."/>
            <person name="Bono J.L."/>
            <person name="Huynh S."/>
            <person name="Parker C.T."/>
            <person name="Vandamme P."/>
            <person name="Luong K."/>
            <person name="Korlach J."/>
        </authorList>
    </citation>
    <scope>NUCLEOTIDE SEQUENCE [LARGE SCALE GENOMIC DNA]</scope>
    <source>
        <strain evidence="3">RM3659</strain>
    </source>
</reference>
<dbReference type="InterPro" id="IPR001387">
    <property type="entry name" value="Cro/C1-type_HTH"/>
</dbReference>
<sequence>MKQDISDKHREIGKRVAKIRKEKGISQLELSLLLGHKSVSIVASAERHYRGAHFNLNHLFQMAEIFEIDICDFFK</sequence>
<dbReference type="Proteomes" id="UP000031130">
    <property type="component" value="Chromosome"/>
</dbReference>
<dbReference type="SUPFAM" id="SSF47413">
    <property type="entry name" value="lambda repressor-like DNA-binding domains"/>
    <property type="match status" value="1"/>
</dbReference>
<proteinExistence type="predicted"/>
<feature type="domain" description="HTH cro/C1-type" evidence="1">
    <location>
        <begin position="16"/>
        <end position="73"/>
    </location>
</feature>
<dbReference type="Gene3D" id="1.10.260.40">
    <property type="entry name" value="lambda repressor-like DNA-binding domains"/>
    <property type="match status" value="1"/>
</dbReference>
<dbReference type="SMART" id="SM00530">
    <property type="entry name" value="HTH_XRE"/>
    <property type="match status" value="1"/>
</dbReference>
<dbReference type="OrthoDB" id="5360811at2"/>
<evidence type="ECO:0000313" key="2">
    <source>
        <dbReference type="EMBL" id="AJD02402.1"/>
    </source>
</evidence>
<dbReference type="RefSeq" id="WP_039627042.1">
    <property type="nucleotide sequence ID" value="NZ_CP007775.1"/>
</dbReference>
<dbReference type="InterPro" id="IPR010982">
    <property type="entry name" value="Lambda_DNA-bd_dom_sf"/>
</dbReference>
<dbReference type="EMBL" id="CP007775">
    <property type="protein sequence ID" value="AJD02402.1"/>
    <property type="molecule type" value="Genomic_DNA"/>
</dbReference>
<dbReference type="AlphaFoldDB" id="A0A0A8HX64"/>
<dbReference type="KEGG" id="cln:UPTC3659_1575"/>
<name>A0A0A8HX64_CAMLA</name>
<gene>
    <name evidence="2" type="ORF">UPTC3659_1575</name>
</gene>
<dbReference type="GO" id="GO:0003677">
    <property type="term" value="F:DNA binding"/>
    <property type="evidence" value="ECO:0007669"/>
    <property type="project" value="InterPro"/>
</dbReference>
<dbReference type="CDD" id="cd00093">
    <property type="entry name" value="HTH_XRE"/>
    <property type="match status" value="1"/>
</dbReference>
<dbReference type="PROSITE" id="PS50943">
    <property type="entry name" value="HTH_CROC1"/>
    <property type="match status" value="1"/>
</dbReference>
<dbReference type="HOGENOM" id="CLU_066192_34_0_7"/>
<evidence type="ECO:0000313" key="3">
    <source>
        <dbReference type="Proteomes" id="UP000031130"/>
    </source>
</evidence>
<organism evidence="2 3">
    <name type="scientific">Campylobacter lari NCTC 11845</name>
    <dbReference type="NCBI Taxonomy" id="1388749"/>
    <lineage>
        <taxon>Bacteria</taxon>
        <taxon>Pseudomonadati</taxon>
        <taxon>Campylobacterota</taxon>
        <taxon>Epsilonproteobacteria</taxon>
        <taxon>Campylobacterales</taxon>
        <taxon>Campylobacteraceae</taxon>
        <taxon>Campylobacter</taxon>
    </lineage>
</organism>
<protein>
    <recommendedName>
        <fullName evidence="1">HTH cro/C1-type domain-containing protein</fullName>
    </recommendedName>
</protein>
<evidence type="ECO:0000259" key="1">
    <source>
        <dbReference type="PROSITE" id="PS50943"/>
    </source>
</evidence>